<evidence type="ECO:0000313" key="6">
    <source>
        <dbReference type="Proteomes" id="UP000807785"/>
    </source>
</evidence>
<dbReference type="SMART" id="SM00091">
    <property type="entry name" value="PAS"/>
    <property type="match status" value="1"/>
</dbReference>
<dbReference type="Gene3D" id="3.30.450.20">
    <property type="entry name" value="PAS domain"/>
    <property type="match status" value="1"/>
</dbReference>
<reference evidence="5" key="1">
    <citation type="submission" date="2020-10" db="EMBL/GenBank/DDBJ databases">
        <title>Connecting structure to function with the recovery of over 1000 high-quality activated sludge metagenome-assembled genomes encoding full-length rRNA genes using long-read sequencing.</title>
        <authorList>
            <person name="Singleton C.M."/>
            <person name="Petriglieri F."/>
            <person name="Kristensen J.M."/>
            <person name="Kirkegaard R.H."/>
            <person name="Michaelsen T.Y."/>
            <person name="Andersen M.H."/>
            <person name="Karst S.M."/>
            <person name="Dueholm M.S."/>
            <person name="Nielsen P.H."/>
            <person name="Albertsen M."/>
        </authorList>
    </citation>
    <scope>NUCLEOTIDE SEQUENCE</scope>
    <source>
        <strain evidence="5">Bjer_18-Q3-R1-45_BAT3C.347</strain>
    </source>
</reference>
<evidence type="ECO:0000259" key="2">
    <source>
        <dbReference type="PROSITE" id="PS50112"/>
    </source>
</evidence>
<dbReference type="NCBIfam" id="TIGR00229">
    <property type="entry name" value="sensory_box"/>
    <property type="match status" value="1"/>
</dbReference>
<dbReference type="InterPro" id="IPR000014">
    <property type="entry name" value="PAS"/>
</dbReference>
<dbReference type="AlphaFoldDB" id="A0A9D7E554"/>
<dbReference type="Pfam" id="PF05226">
    <property type="entry name" value="CHASE2"/>
    <property type="match status" value="1"/>
</dbReference>
<dbReference type="SUPFAM" id="SSF55073">
    <property type="entry name" value="Nucleotide cyclase"/>
    <property type="match status" value="1"/>
</dbReference>
<comment type="caution">
    <text evidence="5">The sequence shown here is derived from an EMBL/GenBank/DDBJ whole genome shotgun (WGS) entry which is preliminary data.</text>
</comment>
<dbReference type="Gene3D" id="3.20.20.450">
    <property type="entry name" value="EAL domain"/>
    <property type="match status" value="1"/>
</dbReference>
<name>A0A9D7E554_9PROT</name>
<dbReference type="InterPro" id="IPR035965">
    <property type="entry name" value="PAS-like_dom_sf"/>
</dbReference>
<dbReference type="SUPFAM" id="SSF141868">
    <property type="entry name" value="EAL domain-like"/>
    <property type="match status" value="1"/>
</dbReference>
<dbReference type="InterPro" id="IPR029787">
    <property type="entry name" value="Nucleotide_cyclase"/>
</dbReference>
<dbReference type="PANTHER" id="PTHR44757:SF2">
    <property type="entry name" value="BIOFILM ARCHITECTURE MAINTENANCE PROTEIN MBAA"/>
    <property type="match status" value="1"/>
</dbReference>
<dbReference type="InterPro" id="IPR043128">
    <property type="entry name" value="Rev_trsase/Diguanyl_cyclase"/>
</dbReference>
<dbReference type="InterPro" id="IPR007890">
    <property type="entry name" value="CHASE2"/>
</dbReference>
<dbReference type="InterPro" id="IPR000160">
    <property type="entry name" value="GGDEF_dom"/>
</dbReference>
<dbReference type="Pfam" id="PF00563">
    <property type="entry name" value="EAL"/>
    <property type="match status" value="1"/>
</dbReference>
<dbReference type="CDD" id="cd01949">
    <property type="entry name" value="GGDEF"/>
    <property type="match status" value="1"/>
</dbReference>
<feature type="domain" description="EAL" evidence="3">
    <location>
        <begin position="696"/>
        <end position="950"/>
    </location>
</feature>
<feature type="transmembrane region" description="Helical" evidence="1">
    <location>
        <begin position="314"/>
        <end position="331"/>
    </location>
</feature>
<dbReference type="FunFam" id="3.20.20.450:FF:000001">
    <property type="entry name" value="Cyclic di-GMP phosphodiesterase yahA"/>
    <property type="match status" value="1"/>
</dbReference>
<feature type="transmembrane region" description="Helical" evidence="1">
    <location>
        <begin position="260"/>
        <end position="278"/>
    </location>
</feature>
<protein>
    <submittedName>
        <fullName evidence="5">EAL domain-containing protein</fullName>
    </submittedName>
</protein>
<gene>
    <name evidence="5" type="ORF">IPH26_15200</name>
</gene>
<dbReference type="CDD" id="cd00130">
    <property type="entry name" value="PAS"/>
    <property type="match status" value="1"/>
</dbReference>
<keyword evidence="1" id="KW-0472">Membrane</keyword>
<dbReference type="NCBIfam" id="TIGR00254">
    <property type="entry name" value="GGDEF"/>
    <property type="match status" value="1"/>
</dbReference>
<dbReference type="PROSITE" id="PS50112">
    <property type="entry name" value="PAS"/>
    <property type="match status" value="1"/>
</dbReference>
<dbReference type="EMBL" id="JADJEV010000004">
    <property type="protein sequence ID" value="MBK6974224.1"/>
    <property type="molecule type" value="Genomic_DNA"/>
</dbReference>
<evidence type="ECO:0000313" key="5">
    <source>
        <dbReference type="EMBL" id="MBK6974224.1"/>
    </source>
</evidence>
<dbReference type="Proteomes" id="UP000807785">
    <property type="component" value="Unassembled WGS sequence"/>
</dbReference>
<dbReference type="Pfam" id="PF08448">
    <property type="entry name" value="PAS_4"/>
    <property type="match status" value="1"/>
</dbReference>
<dbReference type="SMART" id="SM01080">
    <property type="entry name" value="CHASE2"/>
    <property type="match status" value="1"/>
</dbReference>
<keyword evidence="1" id="KW-1133">Transmembrane helix</keyword>
<feature type="domain" description="PAS" evidence="2">
    <location>
        <begin position="395"/>
        <end position="449"/>
    </location>
</feature>
<dbReference type="Pfam" id="PF00990">
    <property type="entry name" value="GGDEF"/>
    <property type="match status" value="1"/>
</dbReference>
<dbReference type="InterPro" id="IPR013656">
    <property type="entry name" value="PAS_4"/>
</dbReference>
<evidence type="ECO:0000256" key="1">
    <source>
        <dbReference type="SAM" id="Phobius"/>
    </source>
</evidence>
<sequence>MTAEPTRAPESAPSGPPSAWWHWWLPGLVAAIAIWTGFGPLQRLDLLAFDLISSLVPTSRATPTSVIVAIDERSLQQLGRWPWPRRIHAQLLERLHDTAPKAIAFAVMFDQPDAQDVEGDASFAAAIARSGRVVLPVAPTAAGDGASLRAAVPAGALDEAVVALGHVDVEIDPDGILRRLYLRAGVGPTKWSALAQALAEMPQPGVSALLPGLRSRFDTPAASSTWRRDYEVLLQLDPKLAIEQVSYVDVLNDAALAARLANRVVLVGATAAGIGSGFRTTVPEHGGLMPAVEVHARAFEALRAGDVITPLDRLTILLLTLLAIGAGILTHRRYQRRLPAVELLVIGFPLLLGLALLVVGRYWYPPVGATLALAAGYLLWAAERFRHTWSDLFLTRRRAEVTLNSVADGVASVDRDSRIEFINPVAQTLLGHSTESAKGKTIASLLAEIGASADAVQHALARCFEERRTIQISEPVWLDGAAGRVVRVAVGPILGAGGKVEGAVLALSDITEAVAASERLHHQATHDAMTDLPNRILVRDRIEIGIAGALRNNTSVGVMFVDLDDFKRINDSFGHHVGDRVLCAVAARLKSACRASDTVGRWGGDEFVIVLSELPSADAIEFVARKLLAVLSEPMGVDDMSFHLTATIGISRGPQDSSDPDQLLGMADTAMYRVKQRSGGNYGFASAEMSMLSRQRMEIESGLRDALKNNELVVFYQPQIEIGNDTLTGFEALVRWNRPGHGLVLPATFIPVAEESDLILQLGNWVFDQVARQIRLWLDEGLAVVPVAINVSARQCLGNGLVRDVSMVLDRHGIPPDLIELEITETTAMKDVEHVESLLAQLKAIGVRVALDDFGTGYSSLSHLRRFPITVLKIDQSFVWGATSNADDAAIARATIALAHNLGLKVIGEGVETEGQRDFLAAQACDIAQGYYYGRPNPAQAMRELMAPRSSDAAAPAARSESG</sequence>
<organism evidence="5 6">
    <name type="scientific">Candidatus Methylophosphatis roskildensis</name>
    <dbReference type="NCBI Taxonomy" id="2899263"/>
    <lineage>
        <taxon>Bacteria</taxon>
        <taxon>Pseudomonadati</taxon>
        <taxon>Pseudomonadota</taxon>
        <taxon>Betaproteobacteria</taxon>
        <taxon>Nitrosomonadales</taxon>
        <taxon>Sterolibacteriaceae</taxon>
        <taxon>Candidatus Methylophosphatis</taxon>
    </lineage>
</organism>
<evidence type="ECO:0000259" key="4">
    <source>
        <dbReference type="PROSITE" id="PS50887"/>
    </source>
</evidence>
<dbReference type="SUPFAM" id="SSF55785">
    <property type="entry name" value="PYP-like sensor domain (PAS domain)"/>
    <property type="match status" value="1"/>
</dbReference>
<dbReference type="InterPro" id="IPR001633">
    <property type="entry name" value="EAL_dom"/>
</dbReference>
<feature type="transmembrane region" description="Helical" evidence="1">
    <location>
        <begin position="343"/>
        <end position="364"/>
    </location>
</feature>
<keyword evidence="1" id="KW-0812">Transmembrane</keyword>
<evidence type="ECO:0000259" key="3">
    <source>
        <dbReference type="PROSITE" id="PS50883"/>
    </source>
</evidence>
<dbReference type="InterPro" id="IPR052155">
    <property type="entry name" value="Biofilm_reg_signaling"/>
</dbReference>
<dbReference type="InterPro" id="IPR035919">
    <property type="entry name" value="EAL_sf"/>
</dbReference>
<feature type="transmembrane region" description="Helical" evidence="1">
    <location>
        <begin position="20"/>
        <end position="38"/>
    </location>
</feature>
<accession>A0A9D7E554</accession>
<dbReference type="PROSITE" id="PS50887">
    <property type="entry name" value="GGDEF"/>
    <property type="match status" value="1"/>
</dbReference>
<dbReference type="PROSITE" id="PS50883">
    <property type="entry name" value="EAL"/>
    <property type="match status" value="1"/>
</dbReference>
<dbReference type="Gene3D" id="3.30.70.270">
    <property type="match status" value="1"/>
</dbReference>
<dbReference type="PANTHER" id="PTHR44757">
    <property type="entry name" value="DIGUANYLATE CYCLASE DGCP"/>
    <property type="match status" value="1"/>
</dbReference>
<dbReference type="SMART" id="SM00267">
    <property type="entry name" value="GGDEF"/>
    <property type="match status" value="1"/>
</dbReference>
<proteinExistence type="predicted"/>
<dbReference type="SMART" id="SM00052">
    <property type="entry name" value="EAL"/>
    <property type="match status" value="1"/>
</dbReference>
<dbReference type="CDD" id="cd01948">
    <property type="entry name" value="EAL"/>
    <property type="match status" value="1"/>
</dbReference>
<feature type="domain" description="GGDEF" evidence="4">
    <location>
        <begin position="554"/>
        <end position="688"/>
    </location>
</feature>